<dbReference type="GO" id="GO:0048477">
    <property type="term" value="P:oogenesis"/>
    <property type="evidence" value="ECO:0007669"/>
    <property type="project" value="TreeGrafter"/>
</dbReference>
<organism evidence="1 2">
    <name type="scientific">Zosterops borbonicus</name>
    <dbReference type="NCBI Taxonomy" id="364589"/>
    <lineage>
        <taxon>Eukaryota</taxon>
        <taxon>Metazoa</taxon>
        <taxon>Chordata</taxon>
        <taxon>Craniata</taxon>
        <taxon>Vertebrata</taxon>
        <taxon>Euteleostomi</taxon>
        <taxon>Archelosauria</taxon>
        <taxon>Archosauria</taxon>
        <taxon>Dinosauria</taxon>
        <taxon>Saurischia</taxon>
        <taxon>Theropoda</taxon>
        <taxon>Coelurosauria</taxon>
        <taxon>Aves</taxon>
        <taxon>Neognathae</taxon>
        <taxon>Neoaves</taxon>
        <taxon>Telluraves</taxon>
        <taxon>Australaves</taxon>
        <taxon>Passeriformes</taxon>
        <taxon>Sylvioidea</taxon>
        <taxon>Zosteropidae</taxon>
        <taxon>Zosterops</taxon>
    </lineage>
</organism>
<dbReference type="Proteomes" id="UP000796761">
    <property type="component" value="Unassembled WGS sequence"/>
</dbReference>
<dbReference type="GO" id="GO:0051321">
    <property type="term" value="P:meiotic cell cycle"/>
    <property type="evidence" value="ECO:0007669"/>
    <property type="project" value="InterPro"/>
</dbReference>
<dbReference type="OrthoDB" id="10043438at2759"/>
<sequence length="115" mass="13569">MPNTTSASEDMSECDSAIWYLLQECEKQTLEEYGKPELIQFSDTLSPDLVEFERSAFASSTSENPEDHQRLYLQITDFLKHLFFTNTQFCQEEDLHYDHETVMLRCTETFDDEDF</sequence>
<dbReference type="AlphaFoldDB" id="A0A8K1G366"/>
<dbReference type="GO" id="GO:0090427">
    <property type="term" value="P:activation of meiosis"/>
    <property type="evidence" value="ECO:0007669"/>
    <property type="project" value="TreeGrafter"/>
</dbReference>
<dbReference type="GO" id="GO:0005634">
    <property type="term" value="C:nucleus"/>
    <property type="evidence" value="ECO:0007669"/>
    <property type="project" value="TreeGrafter"/>
</dbReference>
<dbReference type="PANTHER" id="PTHR35254">
    <property type="entry name" value="STIMULATED BY RETINOIC ACID GENE 8 PROTEIN HOMOLOG"/>
    <property type="match status" value="1"/>
</dbReference>
<dbReference type="EMBL" id="SWJQ01000814">
    <property type="protein sequence ID" value="TRZ10719.1"/>
    <property type="molecule type" value="Genomic_DNA"/>
</dbReference>
<reference evidence="1" key="1">
    <citation type="submission" date="2019-04" db="EMBL/GenBank/DDBJ databases">
        <title>Genome assembly of Zosterops borbonicus 15179.</title>
        <authorList>
            <person name="Leroy T."/>
            <person name="Anselmetti Y."/>
            <person name="Tilak M.-K."/>
            <person name="Nabholz B."/>
        </authorList>
    </citation>
    <scope>NUCLEOTIDE SEQUENCE</scope>
    <source>
        <strain evidence="1">HGM_15179</strain>
        <tissue evidence="1">Muscle</tissue>
    </source>
</reference>
<gene>
    <name evidence="1" type="ORF">HGM15179_016417</name>
</gene>
<name>A0A8K1G366_9PASS</name>
<protein>
    <submittedName>
        <fullName evidence="1">Uncharacterized protein</fullName>
    </submittedName>
</protein>
<dbReference type="GO" id="GO:0007283">
    <property type="term" value="P:spermatogenesis"/>
    <property type="evidence" value="ECO:0007669"/>
    <property type="project" value="TreeGrafter"/>
</dbReference>
<comment type="caution">
    <text evidence="1">The sequence shown here is derived from an EMBL/GenBank/DDBJ whole genome shotgun (WGS) entry which is preliminary data.</text>
</comment>
<dbReference type="InterPro" id="IPR033537">
    <property type="entry name" value="Stra8"/>
</dbReference>
<evidence type="ECO:0000313" key="1">
    <source>
        <dbReference type="EMBL" id="TRZ10719.1"/>
    </source>
</evidence>
<accession>A0A8K1G366</accession>
<dbReference type="GO" id="GO:0071300">
    <property type="term" value="P:cellular response to retinoic acid"/>
    <property type="evidence" value="ECO:0007669"/>
    <property type="project" value="InterPro"/>
</dbReference>
<evidence type="ECO:0000313" key="2">
    <source>
        <dbReference type="Proteomes" id="UP000796761"/>
    </source>
</evidence>
<dbReference type="PANTHER" id="PTHR35254:SF1">
    <property type="entry name" value="STIMULATED BY RETINOIC ACID GENE 8 PROTEIN HOMOLOG"/>
    <property type="match status" value="1"/>
</dbReference>
<proteinExistence type="predicted"/>
<keyword evidence="2" id="KW-1185">Reference proteome</keyword>